<keyword evidence="2" id="KW-0285">Flavoprotein</keyword>
<dbReference type="Gene3D" id="3.50.50.60">
    <property type="entry name" value="FAD/NAD(P)-binding domain"/>
    <property type="match status" value="2"/>
</dbReference>
<dbReference type="InterPro" id="IPR050315">
    <property type="entry name" value="FAD-oxidoreductase_2"/>
</dbReference>
<accession>A0ABT2DKQ7</accession>
<reference evidence="6 7" key="1">
    <citation type="submission" date="2022-08" db="EMBL/GenBank/DDBJ databases">
        <title>Lysinibacillus sequencing.</title>
        <authorList>
            <person name="Dunlap C."/>
        </authorList>
    </citation>
    <scope>NUCLEOTIDE SEQUENCE [LARGE SCALE GENOMIC DNA]</scope>
    <source>
        <strain evidence="6 7">PB211</strain>
    </source>
</reference>
<dbReference type="Pfam" id="PF00890">
    <property type="entry name" value="FAD_binding_2"/>
    <property type="match status" value="1"/>
</dbReference>
<dbReference type="InterPro" id="IPR003953">
    <property type="entry name" value="FAD-dep_OxRdtase_2_FAD-bd"/>
</dbReference>
<dbReference type="SUPFAM" id="SSF51905">
    <property type="entry name" value="FAD/NAD(P)-binding domain"/>
    <property type="match status" value="1"/>
</dbReference>
<dbReference type="PANTHER" id="PTHR43400">
    <property type="entry name" value="FUMARATE REDUCTASE"/>
    <property type="match status" value="1"/>
</dbReference>
<evidence type="ECO:0000313" key="7">
    <source>
        <dbReference type="Proteomes" id="UP001525021"/>
    </source>
</evidence>
<comment type="caution">
    <text evidence="6">The sequence shown here is derived from an EMBL/GenBank/DDBJ whole genome shotgun (WGS) entry which is preliminary data.</text>
</comment>
<name>A0ABT2DKQ7_9BACI</name>
<feature type="domain" description="FAD-dependent oxidoreductase 2 FAD-binding" evidence="5">
    <location>
        <begin position="8"/>
        <end position="533"/>
    </location>
</feature>
<dbReference type="EMBL" id="JANTOO010000007">
    <property type="protein sequence ID" value="MCS1395473.1"/>
    <property type="molecule type" value="Genomic_DNA"/>
</dbReference>
<dbReference type="SUPFAM" id="SSF56425">
    <property type="entry name" value="Succinate dehydrogenase/fumarate reductase flavoprotein, catalytic domain"/>
    <property type="match status" value="1"/>
</dbReference>
<gene>
    <name evidence="6" type="ORF">NXZ79_05385</name>
</gene>
<keyword evidence="4" id="KW-0560">Oxidoreductase</keyword>
<dbReference type="InterPro" id="IPR036188">
    <property type="entry name" value="FAD/NAD-bd_sf"/>
</dbReference>
<protein>
    <submittedName>
        <fullName evidence="6">FAD-dependent oxidoreductase</fullName>
    </submittedName>
</protein>
<evidence type="ECO:0000256" key="2">
    <source>
        <dbReference type="ARBA" id="ARBA00022630"/>
    </source>
</evidence>
<evidence type="ECO:0000313" key="6">
    <source>
        <dbReference type="EMBL" id="MCS1395473.1"/>
    </source>
</evidence>
<dbReference type="RefSeq" id="WP_012292298.1">
    <property type="nucleotide sequence ID" value="NZ_JANTOO010000007.1"/>
</dbReference>
<dbReference type="InterPro" id="IPR027477">
    <property type="entry name" value="Succ_DH/fumarate_Rdtase_cat_sf"/>
</dbReference>
<proteinExistence type="predicted"/>
<sequence length="562" mass="61568">MKWDASFDVVVVGSGAAGLTAGLSAKLQGLKSLVIEKTDRYGGASAISGGALWIPNNHVIKGEGVPDTHELARQYLDATIGDRVPEALKEAYITKGPEMLRFLYNKTNHMRFQYAKGYSDYYPEKLGGLSQGRSIEPLIFDLTKMGSLADHMRRATLSTKGFTMNSYEFHKVNMITRTFKGKTTALRLGIRLVKSKVTKSEPVALGEALVARLRLSLAEANGELWLSTAFKNFIMDNERVVGVIIERDGQEQRIEAKRGVVLSSGGFSHHQALREKYLPAPTNAAWTSSPVGQTGDIIEPSVTIGATLDLMDKVWGAPSVIDPQGQPFFLVADRGVPNMVVVDSAGQRYVNEAAPYHEFVDTMYKHQEETKQAVPSWILIDAAAKSRYIFTGLFPGQAFTKSWYDHGIVKSAETIEDLARQMDVPKENLVETVNRFNIFAHNGHDDDFNRGDSAYDNYYGDPTLPNPNLAELKKAPFYALRLYPGDIGTKGGVVVDEFARVVKKDGQPIEGLYASGNCSASIMGETYPGPGATIGPGMTLSYIATTHMANAVTKIEEPLIKV</sequence>
<evidence type="ECO:0000256" key="1">
    <source>
        <dbReference type="ARBA" id="ARBA00001974"/>
    </source>
</evidence>
<dbReference type="Proteomes" id="UP001525021">
    <property type="component" value="Unassembled WGS sequence"/>
</dbReference>
<keyword evidence="7" id="KW-1185">Reference proteome</keyword>
<comment type="cofactor">
    <cofactor evidence="1">
        <name>FAD</name>
        <dbReference type="ChEBI" id="CHEBI:57692"/>
    </cofactor>
</comment>
<evidence type="ECO:0000256" key="3">
    <source>
        <dbReference type="ARBA" id="ARBA00022827"/>
    </source>
</evidence>
<keyword evidence="3" id="KW-0274">FAD</keyword>
<organism evidence="6 7">
    <name type="scientific">Lysinibacillus pinottii</name>
    <dbReference type="NCBI Taxonomy" id="2973932"/>
    <lineage>
        <taxon>Bacteria</taxon>
        <taxon>Bacillati</taxon>
        <taxon>Bacillota</taxon>
        <taxon>Bacilli</taxon>
        <taxon>Bacillales</taxon>
        <taxon>Bacillaceae</taxon>
        <taxon>Lysinibacillus</taxon>
    </lineage>
</organism>
<dbReference type="PANTHER" id="PTHR43400:SF10">
    <property type="entry name" value="3-OXOSTEROID 1-DEHYDROGENASE"/>
    <property type="match status" value="1"/>
</dbReference>
<evidence type="ECO:0000256" key="4">
    <source>
        <dbReference type="ARBA" id="ARBA00023002"/>
    </source>
</evidence>
<evidence type="ECO:0000259" key="5">
    <source>
        <dbReference type="Pfam" id="PF00890"/>
    </source>
</evidence>